<feature type="signal peptide" evidence="1">
    <location>
        <begin position="1"/>
        <end position="17"/>
    </location>
</feature>
<organism evidence="2 3">
    <name type="scientific">Malus baccata</name>
    <name type="common">Siberian crab apple</name>
    <name type="synonym">Pyrus baccata</name>
    <dbReference type="NCBI Taxonomy" id="106549"/>
    <lineage>
        <taxon>Eukaryota</taxon>
        <taxon>Viridiplantae</taxon>
        <taxon>Streptophyta</taxon>
        <taxon>Embryophyta</taxon>
        <taxon>Tracheophyta</taxon>
        <taxon>Spermatophyta</taxon>
        <taxon>Magnoliopsida</taxon>
        <taxon>eudicotyledons</taxon>
        <taxon>Gunneridae</taxon>
        <taxon>Pentapetalae</taxon>
        <taxon>rosids</taxon>
        <taxon>fabids</taxon>
        <taxon>Rosales</taxon>
        <taxon>Rosaceae</taxon>
        <taxon>Amygdaloideae</taxon>
        <taxon>Maleae</taxon>
        <taxon>Malus</taxon>
    </lineage>
</organism>
<evidence type="ECO:0008006" key="4">
    <source>
        <dbReference type="Google" id="ProtNLM"/>
    </source>
</evidence>
<gene>
    <name evidence="2" type="ORF">C1H46_000574</name>
</gene>
<keyword evidence="1" id="KW-0732">Signal</keyword>
<comment type="caution">
    <text evidence="2">The sequence shown here is derived from an EMBL/GenBank/DDBJ whole genome shotgun (WGS) entry which is preliminary data.</text>
</comment>
<name>A0A540NTG1_MALBA</name>
<dbReference type="Proteomes" id="UP000315295">
    <property type="component" value="Unassembled WGS sequence"/>
</dbReference>
<protein>
    <recommendedName>
        <fullName evidence="4">Secreted protein</fullName>
    </recommendedName>
</protein>
<evidence type="ECO:0000256" key="1">
    <source>
        <dbReference type="SAM" id="SignalP"/>
    </source>
</evidence>
<reference evidence="2 3" key="1">
    <citation type="journal article" date="2019" name="G3 (Bethesda)">
        <title>Sequencing of a Wild Apple (Malus baccata) Genome Unravels the Differences Between Cultivated and Wild Apple Species Regarding Disease Resistance and Cold Tolerance.</title>
        <authorList>
            <person name="Chen X."/>
        </authorList>
    </citation>
    <scope>NUCLEOTIDE SEQUENCE [LARGE SCALE GENOMIC DNA]</scope>
    <source>
        <strain evidence="3">cv. Shandingzi</strain>
        <tissue evidence="2">Leaves</tissue>
    </source>
</reference>
<dbReference type="EMBL" id="VIEB01000008">
    <property type="protein sequence ID" value="TQE13943.1"/>
    <property type="molecule type" value="Genomic_DNA"/>
</dbReference>
<evidence type="ECO:0000313" key="3">
    <source>
        <dbReference type="Proteomes" id="UP000315295"/>
    </source>
</evidence>
<dbReference type="AlphaFoldDB" id="A0A540NTG1"/>
<accession>A0A540NTG1</accession>
<sequence>MLAALVLYLVMIYVSLGTRVAGDEGIELLIVAGLHFLDLDLRPQVHGHGSDEQDVDVEPAVPVLAGAL</sequence>
<proteinExistence type="predicted"/>
<keyword evidence="3" id="KW-1185">Reference proteome</keyword>
<evidence type="ECO:0000313" key="2">
    <source>
        <dbReference type="EMBL" id="TQE13943.1"/>
    </source>
</evidence>
<feature type="chain" id="PRO_5021733411" description="Secreted protein" evidence="1">
    <location>
        <begin position="18"/>
        <end position="68"/>
    </location>
</feature>